<evidence type="ECO:0000313" key="6">
    <source>
        <dbReference type="EMBL" id="SDE12601.1"/>
    </source>
</evidence>
<dbReference type="SUPFAM" id="SSF55729">
    <property type="entry name" value="Acyl-CoA N-acyltransferases (Nat)"/>
    <property type="match status" value="1"/>
</dbReference>
<dbReference type="Gene3D" id="3.40.309.10">
    <property type="entry name" value="Aldehyde Dehydrogenase, Chain A, domain 2"/>
    <property type="match status" value="1"/>
</dbReference>
<dbReference type="AlphaFoldDB" id="A0A1G7ACQ6"/>
<dbReference type="InterPro" id="IPR016162">
    <property type="entry name" value="Ald_DH_N"/>
</dbReference>
<keyword evidence="2 4" id="KW-0560">Oxidoreductase</keyword>
<dbReference type="GO" id="GO:0016620">
    <property type="term" value="F:oxidoreductase activity, acting on the aldehyde or oxo group of donors, NAD or NADP as acceptor"/>
    <property type="evidence" value="ECO:0007669"/>
    <property type="project" value="InterPro"/>
</dbReference>
<keyword evidence="7" id="KW-1185">Reference proteome</keyword>
<evidence type="ECO:0000256" key="2">
    <source>
        <dbReference type="ARBA" id="ARBA00023002"/>
    </source>
</evidence>
<dbReference type="InterPro" id="IPR029510">
    <property type="entry name" value="Ald_DH_CS_GLU"/>
</dbReference>
<dbReference type="CDD" id="cd07109">
    <property type="entry name" value="ALDH_AAS00426"/>
    <property type="match status" value="1"/>
</dbReference>
<dbReference type="EMBL" id="FMZV01000014">
    <property type="protein sequence ID" value="SDE12601.1"/>
    <property type="molecule type" value="Genomic_DNA"/>
</dbReference>
<dbReference type="FunFam" id="3.40.605.10:FF:000007">
    <property type="entry name" value="NAD/NADP-dependent betaine aldehyde dehydrogenase"/>
    <property type="match status" value="1"/>
</dbReference>
<dbReference type="STRING" id="639004.SAMN04488239_11477"/>
<dbReference type="Gene3D" id="3.40.605.10">
    <property type="entry name" value="Aldehyde Dehydrogenase, Chain A, domain 1"/>
    <property type="match status" value="1"/>
</dbReference>
<evidence type="ECO:0000259" key="5">
    <source>
        <dbReference type="PROSITE" id="PS51186"/>
    </source>
</evidence>
<reference evidence="7" key="1">
    <citation type="submission" date="2016-10" db="EMBL/GenBank/DDBJ databases">
        <authorList>
            <person name="Varghese N."/>
            <person name="Submissions S."/>
        </authorList>
    </citation>
    <scope>NUCLEOTIDE SEQUENCE [LARGE SCALE GENOMIC DNA]</scope>
    <source>
        <strain evidence="7">CGMCC 1.9108</strain>
    </source>
</reference>
<dbReference type="InterPro" id="IPR016161">
    <property type="entry name" value="Ald_DH/histidinol_DH"/>
</dbReference>
<evidence type="ECO:0000313" key="7">
    <source>
        <dbReference type="Proteomes" id="UP000199628"/>
    </source>
</evidence>
<dbReference type="GO" id="GO:0016747">
    <property type="term" value="F:acyltransferase activity, transferring groups other than amino-acyl groups"/>
    <property type="evidence" value="ECO:0007669"/>
    <property type="project" value="InterPro"/>
</dbReference>
<dbReference type="InterPro" id="IPR016163">
    <property type="entry name" value="Ald_DH_C"/>
</dbReference>
<name>A0A1G7ACQ6_9RHOB</name>
<dbReference type="SUPFAM" id="SSF53720">
    <property type="entry name" value="ALDH-like"/>
    <property type="match status" value="1"/>
</dbReference>
<protein>
    <submittedName>
        <fullName evidence="6">Aldehyde dehydrogenase (NAD+)</fullName>
    </submittedName>
</protein>
<evidence type="ECO:0000256" key="3">
    <source>
        <dbReference type="PROSITE-ProRule" id="PRU10007"/>
    </source>
</evidence>
<comment type="similarity">
    <text evidence="1 4">Belongs to the aldehyde dehydrogenase family.</text>
</comment>
<dbReference type="PANTHER" id="PTHR11699">
    <property type="entry name" value="ALDEHYDE DEHYDROGENASE-RELATED"/>
    <property type="match status" value="1"/>
</dbReference>
<dbReference type="Pfam" id="PF00171">
    <property type="entry name" value="Aldedh"/>
    <property type="match status" value="1"/>
</dbReference>
<feature type="active site" evidence="3">
    <location>
        <position position="409"/>
    </location>
</feature>
<proteinExistence type="inferred from homology"/>
<accession>A0A1G7ACQ6</accession>
<sequence length="638" mass="67642">MIVLTRIGREDRTDLIAAMLPYLAEVVPDVPLPVGEMAARHWRDADRVAYWILQKDQKVGFALVRLHRCGLRELAEFTVFPAFRRQGFGSRAAQSVFARHPGRWRFGVANAAVAADGFWADCLAGMPALANLRRCPPITPHQRYSYTFDFGKETTMSLPLWFDPSLCLVGGAWQPAQSGATLVLVNPSDGSEICRIARGGSEDIDAAVAAAEAALNGDWGRMTATERGRVLTRLGQLVLERVEDLAVIEAADVGKPLTQARADAVALARYCEFYGGAADKVMGETIPYLDGYTVYTLREPHGVTGHIVPWNYPMQIIGRSVGAALAMGNACVLKPAEEACLTALAFADLAMQAGLPAGALNVVPGLGAEAGAALSGHPGVHHISFTGSVATGALVQQAAGRNVVPVTLELGGKSPQLVFDDADLDAALPFLVNAGCQNAGQTCSASSRILAQRGVYDQVKARMAAAYAELTVGPAAEDLRVGPLISARQKEIVTGFLAKGADLTIAAQGRIVDHAPEAGAYVRPTLFADVPPDHALARDEIFGPVQVLIPFDTEEEAVAIANGTDYGLVASIWTRDGARQMRLAKRLRAGQVFVNNYGAGGGVELPFGGVGKSGHGREKGFEALYGFSQLKTVAARHG</sequence>
<dbReference type="PROSITE" id="PS00687">
    <property type="entry name" value="ALDEHYDE_DEHYDR_GLU"/>
    <property type="match status" value="1"/>
</dbReference>
<dbReference type="InterPro" id="IPR015590">
    <property type="entry name" value="Aldehyde_DH_dom"/>
</dbReference>
<evidence type="ECO:0000256" key="1">
    <source>
        <dbReference type="ARBA" id="ARBA00009986"/>
    </source>
</evidence>
<dbReference type="Gene3D" id="3.40.630.30">
    <property type="match status" value="1"/>
</dbReference>
<dbReference type="InterPro" id="IPR000182">
    <property type="entry name" value="GNAT_dom"/>
</dbReference>
<dbReference type="PROSITE" id="PS51186">
    <property type="entry name" value="GNAT"/>
    <property type="match status" value="1"/>
</dbReference>
<dbReference type="InterPro" id="IPR016181">
    <property type="entry name" value="Acyl_CoA_acyltransferase"/>
</dbReference>
<organism evidence="6 7">
    <name type="scientific">Ruegeria marina</name>
    <dbReference type="NCBI Taxonomy" id="639004"/>
    <lineage>
        <taxon>Bacteria</taxon>
        <taxon>Pseudomonadati</taxon>
        <taxon>Pseudomonadota</taxon>
        <taxon>Alphaproteobacteria</taxon>
        <taxon>Rhodobacterales</taxon>
        <taxon>Roseobacteraceae</taxon>
        <taxon>Ruegeria</taxon>
    </lineage>
</organism>
<feature type="domain" description="N-acetyltransferase" evidence="5">
    <location>
        <begin position="6"/>
        <end position="149"/>
    </location>
</feature>
<dbReference type="Proteomes" id="UP000199628">
    <property type="component" value="Unassembled WGS sequence"/>
</dbReference>
<gene>
    <name evidence="6" type="ORF">SAMN04488239_11477</name>
</gene>
<evidence type="ECO:0000256" key="4">
    <source>
        <dbReference type="RuleBase" id="RU003345"/>
    </source>
</evidence>